<dbReference type="EC" id="2.4.99.12" evidence="3"/>
<feature type="domain" description="3-deoxy-D-manno-octulosonic-acid transferase N-terminal" evidence="11">
    <location>
        <begin position="264"/>
        <end position="442"/>
    </location>
</feature>
<keyword evidence="5" id="KW-0808">Transferase</keyword>
<dbReference type="GO" id="GO:0005886">
    <property type="term" value="C:plasma membrane"/>
    <property type="evidence" value="ECO:0007669"/>
    <property type="project" value="TreeGrafter"/>
</dbReference>
<dbReference type="AlphaFoldDB" id="A0A7W4JTM7"/>
<dbReference type="InterPro" id="IPR007507">
    <property type="entry name" value="Glycos_transf_N"/>
</dbReference>
<dbReference type="CDD" id="cd07983">
    <property type="entry name" value="LPLAT_DUF374-like"/>
    <property type="match status" value="1"/>
</dbReference>
<dbReference type="Proteomes" id="UP000555756">
    <property type="component" value="Unassembled WGS sequence"/>
</dbReference>
<proteinExistence type="predicted"/>
<dbReference type="SUPFAM" id="SSF53756">
    <property type="entry name" value="UDP-Glycosyltransferase/glycogen phosphorylase"/>
    <property type="match status" value="1"/>
</dbReference>
<comment type="catalytic activity">
    <reaction evidence="7">
        <text>lipid IVA (E. coli) + CMP-3-deoxy-beta-D-manno-octulosonate = alpha-Kdo-(2-&gt;6)-lipid IVA (E. coli) + CMP + H(+)</text>
        <dbReference type="Rhea" id="RHEA:28066"/>
        <dbReference type="ChEBI" id="CHEBI:15378"/>
        <dbReference type="ChEBI" id="CHEBI:58603"/>
        <dbReference type="ChEBI" id="CHEBI:60364"/>
        <dbReference type="ChEBI" id="CHEBI:60377"/>
        <dbReference type="ChEBI" id="CHEBI:85987"/>
        <dbReference type="EC" id="2.4.99.12"/>
    </reaction>
</comment>
<dbReference type="InterPro" id="IPR007172">
    <property type="entry name" value="DUF374"/>
</dbReference>
<gene>
    <name evidence="12" type="ORF">HLH34_11765</name>
</gene>
<comment type="function">
    <text evidence="1">Involved in lipopolysaccharide (LPS) biosynthesis. Catalyzes the transfer of 3-deoxy-D-manno-octulosonate (Kdo) residue(s) from CMP-Kdo to lipid IV(A), the tetraacyldisaccharide-1,4'-bisphosphate precursor of lipid A.</text>
</comment>
<dbReference type="GO" id="GO:0043842">
    <property type="term" value="F:Kdo transferase activity"/>
    <property type="evidence" value="ECO:0007669"/>
    <property type="project" value="UniProtKB-EC"/>
</dbReference>
<evidence type="ECO:0000256" key="2">
    <source>
        <dbReference type="ARBA" id="ARBA00004713"/>
    </source>
</evidence>
<dbReference type="EMBL" id="JABEQF010000007">
    <property type="protein sequence ID" value="MBB2190627.1"/>
    <property type="molecule type" value="Genomic_DNA"/>
</dbReference>
<evidence type="ECO:0000256" key="9">
    <source>
        <dbReference type="PIRSR" id="PIRSR639901-2"/>
    </source>
</evidence>
<protein>
    <recommendedName>
        <fullName evidence="4">3-deoxy-D-manno-octulosonic acid transferase</fullName>
        <ecNumber evidence="3">2.4.99.12</ecNumber>
    </recommendedName>
    <alternativeName>
        <fullName evidence="6">Lipid IV(A) 3-deoxy-D-manno-octulosonic acid transferase</fullName>
    </alternativeName>
</protein>
<dbReference type="InterPro" id="IPR038107">
    <property type="entry name" value="Glycos_transf_N_sf"/>
</dbReference>
<dbReference type="PANTHER" id="PTHR42755:SF1">
    <property type="entry name" value="3-DEOXY-D-MANNO-OCTULOSONIC ACID TRANSFERASE, MITOCHONDRIAL-RELATED"/>
    <property type="match status" value="1"/>
</dbReference>
<organism evidence="12 13">
    <name type="scientific">Gluconacetobacter azotocaptans</name>
    <dbReference type="NCBI Taxonomy" id="142834"/>
    <lineage>
        <taxon>Bacteria</taxon>
        <taxon>Pseudomonadati</taxon>
        <taxon>Pseudomonadota</taxon>
        <taxon>Alphaproteobacteria</taxon>
        <taxon>Acetobacterales</taxon>
        <taxon>Acetobacteraceae</taxon>
        <taxon>Gluconacetobacter</taxon>
    </lineage>
</organism>
<dbReference type="Pfam" id="PF04028">
    <property type="entry name" value="DUF374"/>
    <property type="match status" value="1"/>
</dbReference>
<dbReference type="GO" id="GO:0009245">
    <property type="term" value="P:lipid A biosynthetic process"/>
    <property type="evidence" value="ECO:0007669"/>
    <property type="project" value="TreeGrafter"/>
</dbReference>
<feature type="site" description="Transition state stabilizer" evidence="9">
    <location>
        <position position="442"/>
    </location>
</feature>
<dbReference type="Pfam" id="PF04413">
    <property type="entry name" value="Glycos_transf_N"/>
    <property type="match status" value="1"/>
</dbReference>
<evidence type="ECO:0000256" key="6">
    <source>
        <dbReference type="ARBA" id="ARBA00031445"/>
    </source>
</evidence>
<dbReference type="GO" id="GO:0009244">
    <property type="term" value="P:lipopolysaccharide core region biosynthetic process"/>
    <property type="evidence" value="ECO:0007669"/>
    <property type="project" value="UniProtKB-UniPathway"/>
</dbReference>
<dbReference type="Gene3D" id="3.40.50.2000">
    <property type="entry name" value="Glycogen Phosphorylase B"/>
    <property type="match status" value="1"/>
</dbReference>
<comment type="caution">
    <text evidence="12">The sequence shown here is derived from an EMBL/GenBank/DDBJ whole genome shotgun (WGS) entry which is preliminary data.</text>
</comment>
<evidence type="ECO:0000256" key="4">
    <source>
        <dbReference type="ARBA" id="ARBA00019077"/>
    </source>
</evidence>
<dbReference type="RefSeq" id="WP_183119758.1">
    <property type="nucleotide sequence ID" value="NZ_JABEQF010000007.1"/>
</dbReference>
<evidence type="ECO:0000259" key="11">
    <source>
        <dbReference type="Pfam" id="PF04413"/>
    </source>
</evidence>
<evidence type="ECO:0000256" key="5">
    <source>
        <dbReference type="ARBA" id="ARBA00022679"/>
    </source>
</evidence>
<evidence type="ECO:0000256" key="3">
    <source>
        <dbReference type="ARBA" id="ARBA00012621"/>
    </source>
</evidence>
<comment type="pathway">
    <text evidence="2">Bacterial outer membrane biogenesis; LPS core biosynthesis.</text>
</comment>
<keyword evidence="13" id="KW-1185">Reference proteome</keyword>
<dbReference type="UniPathway" id="UPA00958"/>
<evidence type="ECO:0000259" key="10">
    <source>
        <dbReference type="Pfam" id="PF04028"/>
    </source>
</evidence>
<feature type="active site" description="Proton acceptor" evidence="8">
    <location>
        <position position="291"/>
    </location>
</feature>
<evidence type="ECO:0000313" key="12">
    <source>
        <dbReference type="EMBL" id="MBB2190627.1"/>
    </source>
</evidence>
<sequence>MLKRLLAGGRGRALAIGMLRSYLVLALRTTRWTFDIHPDALPVLTPRDGRSALIAFWHETLVLTPALWWWAARRDPALRMHVLVSRNRDGRMIADIVAPWGVDVIAGSTERTGRNKGGAAALRGLLGQLGDGSLVAVTPDGPRGPRRHAQPGVAGLAVLSGAPVVPVGVWCRSWRLGTWDRMLIPLPFGRGRVVCGAPVIPARGNRAAAAQRIGDALDAATEAACPPPAGGLSRLWALLATLLAPALILLLRRRLARGKERRDRLRERMGLTGRPRPAGRLIWLHAASVGESLSILPMIDRMMARDAGLHVLLTTATVNAADLLDRRLAGEAWGGRVIHQFVPLDVPRWIGRFLRHWRPDAAALTESELWPNLIEACHRTGVPLALINARLSDRSRDGWRRVPGLARRMLSRFGWIAARSAEDAARLRALGATRMDVPGDLKEAAAPLPADPAQLAGIVDAISGRPVWLAASTHDGEEELIAQADQVIRARHPDLLTVIVPRHPERGAAIAAGLETPPVPRRALGATPGPTDRFWVCDTLGELGLFYRAVPIVFIGNSLPGPGRGGGHNPMEPARLGAALASGPLTDNFTEAFARLGDTIAIVADPAALAEWVDGLLSDPARLAQSRRRAGPVEGDPDLPDRIAARLLAMAGG</sequence>
<dbReference type="Gene3D" id="3.40.50.11720">
    <property type="entry name" value="3-Deoxy-D-manno-octulosonic-acid transferase, N-terminal domain"/>
    <property type="match status" value="1"/>
</dbReference>
<dbReference type="InterPro" id="IPR039901">
    <property type="entry name" value="Kdotransferase"/>
</dbReference>
<reference evidence="12 13" key="1">
    <citation type="submission" date="2020-04" db="EMBL/GenBank/DDBJ databases">
        <title>Description of novel Gluconacetobacter.</title>
        <authorList>
            <person name="Sombolestani A."/>
        </authorList>
    </citation>
    <scope>NUCLEOTIDE SEQUENCE [LARGE SCALE GENOMIC DNA]</scope>
    <source>
        <strain evidence="12 13">LMG 21311</strain>
    </source>
</reference>
<accession>A0A7W4JTM7</accession>
<dbReference type="PANTHER" id="PTHR42755">
    <property type="entry name" value="3-DEOXY-MANNO-OCTULOSONATE CYTIDYLYLTRANSFERASE"/>
    <property type="match status" value="1"/>
</dbReference>
<evidence type="ECO:0000256" key="1">
    <source>
        <dbReference type="ARBA" id="ARBA00003394"/>
    </source>
</evidence>
<evidence type="ECO:0000256" key="7">
    <source>
        <dbReference type="ARBA" id="ARBA00049183"/>
    </source>
</evidence>
<feature type="site" description="Transition state stabilizer" evidence="9">
    <location>
        <position position="366"/>
    </location>
</feature>
<evidence type="ECO:0000256" key="8">
    <source>
        <dbReference type="PIRSR" id="PIRSR639901-1"/>
    </source>
</evidence>
<name>A0A7W4JTM7_9PROT</name>
<feature type="domain" description="DUF374" evidence="10">
    <location>
        <begin position="76"/>
        <end position="146"/>
    </location>
</feature>
<evidence type="ECO:0000313" key="13">
    <source>
        <dbReference type="Proteomes" id="UP000555756"/>
    </source>
</evidence>